<dbReference type="GO" id="GO:0033926">
    <property type="term" value="F:endo-alpha-N-acetylgalactosaminidase activity"/>
    <property type="evidence" value="ECO:0007669"/>
    <property type="project" value="InterPro"/>
</dbReference>
<dbReference type="AlphaFoldDB" id="A0A955L8C5"/>
<accession>A0A955L8C5</accession>
<sequence>MTSIKERAFDVLHECTLSFEDTTIFLACPLQVDNYYALWTRDAMVCALGVLYSDDEQLRNYAHQSWSMLQRFQTKRGRLPAYINFLNPQKPHIEYGGWGRIETLDSQLWYVIAAWHLYATSQDPTYITDSALDSYDRALEFLAYRAYQSEGANLVDWPVSSGWDDQMHRRHHVLSLECLRLLAFESVIKLYTAAGLEFQADLYTKRRDLLKETVRETFWLNAEKVKWILSPTSVEKGNGYFSAEQDAAIQYLEKNPPRFFTSYLAPYEITADHLKRFDTYGNILAILAGVPTKEEEQALFDYIEDHKLIKPWPLRVLDPPIQEGDRDFHTFYTRGRNKPFKYQNGGIWPHISGLYIMACIKTGRDQQAKEALDSLRQMLSQPGNTKNKFGFNEYYSGDTGKPGTDGNDHQAWSAAGLLYAEYAVVAGKSIF</sequence>
<keyword evidence="6" id="KW-0326">Glycosidase</keyword>
<organism evidence="7 8">
    <name type="scientific">Candidatus Dojkabacteria bacterium</name>
    <dbReference type="NCBI Taxonomy" id="2099670"/>
    <lineage>
        <taxon>Bacteria</taxon>
        <taxon>Candidatus Dojkabacteria</taxon>
    </lineage>
</organism>
<dbReference type="Pfam" id="PF12899">
    <property type="entry name" value="Glyco_hydro_100"/>
    <property type="match status" value="1"/>
</dbReference>
<dbReference type="EC" id="3.2.1.26" evidence="3"/>
<evidence type="ECO:0000256" key="2">
    <source>
        <dbReference type="ARBA" id="ARBA00007671"/>
    </source>
</evidence>
<reference evidence="7" key="2">
    <citation type="journal article" date="2021" name="Microbiome">
        <title>Successional dynamics and alternative stable states in a saline activated sludge microbial community over 9 years.</title>
        <authorList>
            <person name="Wang Y."/>
            <person name="Ye J."/>
            <person name="Ju F."/>
            <person name="Liu L."/>
            <person name="Boyd J.A."/>
            <person name="Deng Y."/>
            <person name="Parks D.H."/>
            <person name="Jiang X."/>
            <person name="Yin X."/>
            <person name="Woodcroft B.J."/>
            <person name="Tyson G.W."/>
            <person name="Hugenholtz P."/>
            <person name="Polz M.F."/>
            <person name="Zhang T."/>
        </authorList>
    </citation>
    <scope>NUCLEOTIDE SEQUENCE</scope>
    <source>
        <strain evidence="7">HKST-UBA11</strain>
    </source>
</reference>
<evidence type="ECO:0000256" key="3">
    <source>
        <dbReference type="ARBA" id="ARBA00012758"/>
    </source>
</evidence>
<comment type="similarity">
    <text evidence="2">Belongs to the glycosyl hydrolase 100 family.</text>
</comment>
<dbReference type="GO" id="GO:0005987">
    <property type="term" value="P:sucrose catabolic process"/>
    <property type="evidence" value="ECO:0007669"/>
    <property type="project" value="TreeGrafter"/>
</dbReference>
<evidence type="ECO:0000313" key="8">
    <source>
        <dbReference type="Proteomes" id="UP000754563"/>
    </source>
</evidence>
<dbReference type="InterPro" id="IPR012341">
    <property type="entry name" value="6hp_glycosidase-like_sf"/>
</dbReference>
<evidence type="ECO:0000256" key="1">
    <source>
        <dbReference type="ARBA" id="ARBA00000094"/>
    </source>
</evidence>
<dbReference type="InterPro" id="IPR024746">
    <property type="entry name" value="Glyco_hydro_100"/>
</dbReference>
<dbReference type="InterPro" id="IPR008928">
    <property type="entry name" value="6-hairpin_glycosidase_sf"/>
</dbReference>
<evidence type="ECO:0000256" key="6">
    <source>
        <dbReference type="ARBA" id="ARBA00023295"/>
    </source>
</evidence>
<name>A0A955L8C5_9BACT</name>
<dbReference type="PANTHER" id="PTHR31916:SF28">
    <property type="entry name" value="NEUTRAL_ALKALINE INVERTASE 3, CHLOROPLASTIC"/>
    <property type="match status" value="1"/>
</dbReference>
<proteinExistence type="inferred from homology"/>
<reference evidence="7" key="1">
    <citation type="submission" date="2020-04" db="EMBL/GenBank/DDBJ databases">
        <authorList>
            <person name="Zhang T."/>
        </authorList>
    </citation>
    <scope>NUCLEOTIDE SEQUENCE</scope>
    <source>
        <strain evidence="7">HKST-UBA11</strain>
    </source>
</reference>
<dbReference type="Gene3D" id="1.50.10.10">
    <property type="match status" value="1"/>
</dbReference>
<protein>
    <recommendedName>
        <fullName evidence="3">beta-fructofuranosidase</fullName>
        <ecNumber evidence="3">3.2.1.26</ecNumber>
    </recommendedName>
</protein>
<evidence type="ECO:0000256" key="4">
    <source>
        <dbReference type="ARBA" id="ARBA00022801"/>
    </source>
</evidence>
<keyword evidence="4" id="KW-0378">Hydrolase</keyword>
<gene>
    <name evidence="7" type="ORF">KC717_02275</name>
</gene>
<comment type="catalytic activity">
    <reaction evidence="1">
        <text>Hydrolysis of terminal non-reducing beta-D-fructofuranoside residues in beta-D-fructofuranosides.</text>
        <dbReference type="EC" id="3.2.1.26"/>
    </reaction>
</comment>
<dbReference type="Proteomes" id="UP000754563">
    <property type="component" value="Unassembled WGS sequence"/>
</dbReference>
<comment type="caution">
    <text evidence="7">The sequence shown here is derived from an EMBL/GenBank/DDBJ whole genome shotgun (WGS) entry which is preliminary data.</text>
</comment>
<dbReference type="GO" id="GO:0004575">
    <property type="term" value="F:sucrose alpha-glucosidase activity"/>
    <property type="evidence" value="ECO:0007669"/>
    <property type="project" value="TreeGrafter"/>
</dbReference>
<evidence type="ECO:0000256" key="5">
    <source>
        <dbReference type="ARBA" id="ARBA00023277"/>
    </source>
</evidence>
<dbReference type="EMBL" id="JAGQLH010000020">
    <property type="protein sequence ID" value="MCA9385454.1"/>
    <property type="molecule type" value="Genomic_DNA"/>
</dbReference>
<dbReference type="SUPFAM" id="SSF48208">
    <property type="entry name" value="Six-hairpin glycosidases"/>
    <property type="match status" value="1"/>
</dbReference>
<evidence type="ECO:0000313" key="7">
    <source>
        <dbReference type="EMBL" id="MCA9385454.1"/>
    </source>
</evidence>
<keyword evidence="5" id="KW-0119">Carbohydrate metabolism</keyword>
<dbReference type="PANTHER" id="PTHR31916">
    <property type="match status" value="1"/>
</dbReference>